<dbReference type="Proteomes" id="UP000273083">
    <property type="component" value="Unassembled WGS sequence"/>
</dbReference>
<dbReference type="PROSITE" id="PS51186">
    <property type="entry name" value="GNAT"/>
    <property type="match status" value="1"/>
</dbReference>
<keyword evidence="2" id="KW-0808">Transferase</keyword>
<evidence type="ECO:0000313" key="2">
    <source>
        <dbReference type="EMBL" id="ROR25280.1"/>
    </source>
</evidence>
<keyword evidence="3" id="KW-1185">Reference proteome</keyword>
<organism evidence="2 3">
    <name type="scientific">Mobilisporobacter senegalensis</name>
    <dbReference type="NCBI Taxonomy" id="1329262"/>
    <lineage>
        <taxon>Bacteria</taxon>
        <taxon>Bacillati</taxon>
        <taxon>Bacillota</taxon>
        <taxon>Clostridia</taxon>
        <taxon>Lachnospirales</taxon>
        <taxon>Lachnospiraceae</taxon>
        <taxon>Mobilisporobacter</taxon>
    </lineage>
</organism>
<protein>
    <submittedName>
        <fullName evidence="2">RimJ/RimL family protein N-acetyltransferase</fullName>
    </submittedName>
</protein>
<comment type="caution">
    <text evidence="2">The sequence shown here is derived from an EMBL/GenBank/DDBJ whole genome shotgun (WGS) entry which is preliminary data.</text>
</comment>
<name>A0A3N1XEW6_9FIRM</name>
<gene>
    <name evidence="2" type="ORF">EDD66_11142</name>
</gene>
<dbReference type="SUPFAM" id="SSF55729">
    <property type="entry name" value="Acyl-CoA N-acyltransferases (Nat)"/>
    <property type="match status" value="1"/>
</dbReference>
<feature type="domain" description="N-acetyltransferase" evidence="1">
    <location>
        <begin position="28"/>
        <end position="182"/>
    </location>
</feature>
<dbReference type="RefSeq" id="WP_123610424.1">
    <property type="nucleotide sequence ID" value="NZ_RJVG01000011.1"/>
</dbReference>
<dbReference type="EMBL" id="RJVG01000011">
    <property type="protein sequence ID" value="ROR25280.1"/>
    <property type="molecule type" value="Genomic_DNA"/>
</dbReference>
<dbReference type="AlphaFoldDB" id="A0A3N1XEW6"/>
<evidence type="ECO:0000313" key="3">
    <source>
        <dbReference type="Proteomes" id="UP000273083"/>
    </source>
</evidence>
<reference evidence="2 3" key="1">
    <citation type="submission" date="2018-11" db="EMBL/GenBank/DDBJ databases">
        <title>Genomic Encyclopedia of Type Strains, Phase IV (KMG-IV): sequencing the most valuable type-strain genomes for metagenomic binning, comparative biology and taxonomic classification.</title>
        <authorList>
            <person name="Goeker M."/>
        </authorList>
    </citation>
    <scope>NUCLEOTIDE SEQUENCE [LARGE SCALE GENOMIC DNA]</scope>
    <source>
        <strain evidence="2 3">DSM 26537</strain>
    </source>
</reference>
<dbReference type="Pfam" id="PF00583">
    <property type="entry name" value="Acetyltransf_1"/>
    <property type="match status" value="1"/>
</dbReference>
<dbReference type="OrthoDB" id="948250at2"/>
<dbReference type="PANTHER" id="PTHR43415:SF3">
    <property type="entry name" value="GNAT-FAMILY ACETYLTRANSFERASE"/>
    <property type="match status" value="1"/>
</dbReference>
<evidence type="ECO:0000259" key="1">
    <source>
        <dbReference type="PROSITE" id="PS51186"/>
    </source>
</evidence>
<proteinExistence type="predicted"/>
<dbReference type="GO" id="GO:0016747">
    <property type="term" value="F:acyltransferase activity, transferring groups other than amino-acyl groups"/>
    <property type="evidence" value="ECO:0007669"/>
    <property type="project" value="InterPro"/>
</dbReference>
<accession>A0A3N1XEW6</accession>
<dbReference type="InterPro" id="IPR016181">
    <property type="entry name" value="Acyl_CoA_acyltransferase"/>
</dbReference>
<dbReference type="Gene3D" id="3.40.630.30">
    <property type="match status" value="1"/>
</dbReference>
<dbReference type="InterPro" id="IPR000182">
    <property type="entry name" value="GNAT_dom"/>
</dbReference>
<sequence length="182" mass="20854">MKFGPKIIKLKDGRECILRSPVPRDAKALIEHMKGTSNETLYMARYPEEITITIEEEKRYLKELESNPKNVLICATIDGKIIACGGLNCVKNLMKYIHRAEFGISIQKEYWHLGIGSSLLSELILLAKDAGYEQIELEVMCDNERGIGLYKKCGFEMIGTREKAFKFKDGTYGDEYLMFRKL</sequence>
<dbReference type="PANTHER" id="PTHR43415">
    <property type="entry name" value="SPERMIDINE N(1)-ACETYLTRANSFERASE"/>
    <property type="match status" value="1"/>
</dbReference>